<proteinExistence type="predicted"/>
<organism evidence="2 3">
    <name type="scientific">Armillaria novae-zelandiae</name>
    <dbReference type="NCBI Taxonomy" id="153914"/>
    <lineage>
        <taxon>Eukaryota</taxon>
        <taxon>Fungi</taxon>
        <taxon>Dikarya</taxon>
        <taxon>Basidiomycota</taxon>
        <taxon>Agaricomycotina</taxon>
        <taxon>Agaricomycetes</taxon>
        <taxon>Agaricomycetidae</taxon>
        <taxon>Agaricales</taxon>
        <taxon>Marasmiineae</taxon>
        <taxon>Physalacriaceae</taxon>
        <taxon>Armillaria</taxon>
    </lineage>
</organism>
<dbReference type="Proteomes" id="UP001175227">
    <property type="component" value="Unassembled WGS sequence"/>
</dbReference>
<protein>
    <submittedName>
        <fullName evidence="2">Uncharacterized protein</fullName>
    </submittedName>
</protein>
<keyword evidence="3" id="KW-1185">Reference proteome</keyword>
<accession>A0AA39PEH8</accession>
<reference evidence="2" key="1">
    <citation type="submission" date="2023-06" db="EMBL/GenBank/DDBJ databases">
        <authorList>
            <consortium name="Lawrence Berkeley National Laboratory"/>
            <person name="Ahrendt S."/>
            <person name="Sahu N."/>
            <person name="Indic B."/>
            <person name="Wong-Bajracharya J."/>
            <person name="Merenyi Z."/>
            <person name="Ke H.-M."/>
            <person name="Monk M."/>
            <person name="Kocsube S."/>
            <person name="Drula E."/>
            <person name="Lipzen A."/>
            <person name="Balint B."/>
            <person name="Henrissat B."/>
            <person name="Andreopoulos B."/>
            <person name="Martin F.M."/>
            <person name="Harder C.B."/>
            <person name="Rigling D."/>
            <person name="Ford K.L."/>
            <person name="Foster G.D."/>
            <person name="Pangilinan J."/>
            <person name="Papanicolaou A."/>
            <person name="Barry K."/>
            <person name="LaButti K."/>
            <person name="Viragh M."/>
            <person name="Koriabine M."/>
            <person name="Yan M."/>
            <person name="Riley R."/>
            <person name="Champramary S."/>
            <person name="Plett K.L."/>
            <person name="Tsai I.J."/>
            <person name="Slot J."/>
            <person name="Sipos G."/>
            <person name="Plett J."/>
            <person name="Nagy L.G."/>
            <person name="Grigoriev I.V."/>
        </authorList>
    </citation>
    <scope>NUCLEOTIDE SEQUENCE</scope>
    <source>
        <strain evidence="2">ICMP 16352</strain>
    </source>
</reference>
<feature type="compositionally biased region" description="Polar residues" evidence="1">
    <location>
        <begin position="1"/>
        <end position="21"/>
    </location>
</feature>
<comment type="caution">
    <text evidence="2">The sequence shown here is derived from an EMBL/GenBank/DDBJ whole genome shotgun (WGS) entry which is preliminary data.</text>
</comment>
<feature type="region of interest" description="Disordered" evidence="1">
    <location>
        <begin position="111"/>
        <end position="131"/>
    </location>
</feature>
<dbReference type="AlphaFoldDB" id="A0AA39PEH8"/>
<dbReference type="EMBL" id="JAUEPR010000007">
    <property type="protein sequence ID" value="KAK0482778.1"/>
    <property type="molecule type" value="Genomic_DNA"/>
</dbReference>
<evidence type="ECO:0000313" key="3">
    <source>
        <dbReference type="Proteomes" id="UP001175227"/>
    </source>
</evidence>
<gene>
    <name evidence="2" type="ORF">IW261DRAFT_1418306</name>
</gene>
<name>A0AA39PEH8_9AGAR</name>
<feature type="region of interest" description="Disordered" evidence="1">
    <location>
        <begin position="1"/>
        <end position="24"/>
    </location>
</feature>
<evidence type="ECO:0000313" key="2">
    <source>
        <dbReference type="EMBL" id="KAK0482778.1"/>
    </source>
</evidence>
<sequence length="349" mass="39110">MTRKNTGLTHQVVSSTPQSSLDDQRRLTSDLAHIFQLKGRVPNEELPKRYHVPKDDTPIKEPALLIVLNWLSQCLVRAKSGDVIATAFEKAQEDHSFTLHIFTNRSKYEMKADAPRPSAQSSVHDDSIQEHTTDGWPAPIVKVMCAAIKDLLMKPSRTFTSDELDKYTERLVDIAITIAGKRIKNKLYRIRYCAKSGVRYLSLKSEPSETEQEKVQKIFNVAVDSWKPLFTNTPNKPTYILSGGSGKAYWAWKIPEALQDAEYYTQDVIDKANHYVAQTAHDIAKTAIFKAISRERRGSINSIGSDSSGTEGSDSSSGSIWFEAAGQRVQFNGDILYHFGMYAACLDST</sequence>
<evidence type="ECO:0000256" key="1">
    <source>
        <dbReference type="SAM" id="MobiDB-lite"/>
    </source>
</evidence>